<dbReference type="SUPFAM" id="SSF51905">
    <property type="entry name" value="FAD/NAD(P)-binding domain"/>
    <property type="match status" value="1"/>
</dbReference>
<dbReference type="InterPro" id="IPR006076">
    <property type="entry name" value="FAD-dep_OxRdtase"/>
</dbReference>
<dbReference type="InterPro" id="IPR036188">
    <property type="entry name" value="FAD/NAD-bd_sf"/>
</dbReference>
<keyword evidence="4" id="KW-0411">Iron-sulfur</keyword>
<protein>
    <recommendedName>
        <fullName evidence="5">Rieske domain-containing protein</fullName>
    </recommendedName>
</protein>
<dbReference type="EMBL" id="HBGD01006613">
    <property type="protein sequence ID" value="CAD9082253.1"/>
    <property type="molecule type" value="Transcribed_RNA"/>
</dbReference>
<gene>
    <name evidence="6" type="ORF">PCOS0759_LOCUS5493</name>
</gene>
<dbReference type="Pfam" id="PF01266">
    <property type="entry name" value="DAO"/>
    <property type="match status" value="1"/>
</dbReference>
<keyword evidence="3" id="KW-0408">Iron</keyword>
<dbReference type="SUPFAM" id="SSF50022">
    <property type="entry name" value="ISP domain"/>
    <property type="match status" value="1"/>
</dbReference>
<dbReference type="AlphaFoldDB" id="A0A7S1PJ07"/>
<evidence type="ECO:0000313" key="6">
    <source>
        <dbReference type="EMBL" id="CAD9082253.1"/>
    </source>
</evidence>
<evidence type="ECO:0000259" key="5">
    <source>
        <dbReference type="PROSITE" id="PS51296"/>
    </source>
</evidence>
<dbReference type="GO" id="GO:0051537">
    <property type="term" value="F:2 iron, 2 sulfur cluster binding"/>
    <property type="evidence" value="ECO:0007669"/>
    <property type="project" value="UniProtKB-KW"/>
</dbReference>
<dbReference type="PANTHER" id="PTHR13847:SF274">
    <property type="entry name" value="RIESKE 2FE-2S IRON-SULFUR PROTEIN YHFW-RELATED"/>
    <property type="match status" value="1"/>
</dbReference>
<evidence type="ECO:0000256" key="2">
    <source>
        <dbReference type="ARBA" id="ARBA00022723"/>
    </source>
</evidence>
<dbReference type="Gene3D" id="3.30.9.10">
    <property type="entry name" value="D-Amino Acid Oxidase, subunit A, domain 2"/>
    <property type="match status" value="1"/>
</dbReference>
<dbReference type="InterPro" id="IPR036922">
    <property type="entry name" value="Rieske_2Fe-2S_sf"/>
</dbReference>
<dbReference type="Pfam" id="PF00355">
    <property type="entry name" value="Rieske"/>
    <property type="match status" value="1"/>
</dbReference>
<name>A0A7S1PJ07_9EUKA</name>
<keyword evidence="2" id="KW-0479">Metal-binding</keyword>
<keyword evidence="1" id="KW-0001">2Fe-2S</keyword>
<reference evidence="6" key="1">
    <citation type="submission" date="2021-01" db="EMBL/GenBank/DDBJ databases">
        <authorList>
            <person name="Corre E."/>
            <person name="Pelletier E."/>
            <person name="Niang G."/>
            <person name="Scheremetjew M."/>
            <person name="Finn R."/>
            <person name="Kale V."/>
            <person name="Holt S."/>
            <person name="Cochrane G."/>
            <person name="Meng A."/>
            <person name="Brown T."/>
            <person name="Cohen L."/>
        </authorList>
    </citation>
    <scope>NUCLEOTIDE SEQUENCE</scope>
    <source>
        <strain evidence="6">WS</strain>
    </source>
</reference>
<accession>A0A7S1PJ07</accession>
<dbReference type="Gene3D" id="2.102.10.10">
    <property type="entry name" value="Rieske [2Fe-2S] iron-sulphur domain"/>
    <property type="match status" value="1"/>
</dbReference>
<dbReference type="GO" id="GO:0046872">
    <property type="term" value="F:metal ion binding"/>
    <property type="evidence" value="ECO:0007669"/>
    <property type="project" value="UniProtKB-KW"/>
</dbReference>
<dbReference type="PANTHER" id="PTHR13847">
    <property type="entry name" value="SARCOSINE DEHYDROGENASE-RELATED"/>
    <property type="match status" value="1"/>
</dbReference>
<evidence type="ECO:0000256" key="4">
    <source>
        <dbReference type="ARBA" id="ARBA00023014"/>
    </source>
</evidence>
<proteinExistence type="predicted"/>
<organism evidence="6">
    <name type="scientific">Percolomonas cosmopolitus</name>
    <dbReference type="NCBI Taxonomy" id="63605"/>
    <lineage>
        <taxon>Eukaryota</taxon>
        <taxon>Discoba</taxon>
        <taxon>Heterolobosea</taxon>
        <taxon>Tetramitia</taxon>
        <taxon>Eutetramitia</taxon>
        <taxon>Percolomonadidae</taxon>
        <taxon>Percolomonas</taxon>
    </lineage>
</organism>
<sequence length="557" mass="61925">MSDFRSFWVSLHREQNAFVPIPKYDALPDNSKKSTEICIIGGGIFGLSCALRLQQQGHQCVLIEGRRIGSATTGNSTGKLCLDHNKGKYQSLICNFGVKHAKTYCDMNIEGMRFVRECLSKYEMECDYEQKDNFTFAFTEEEAEQLKREVEALHKIGVRGVAFLEPDALPHLKFLNYGAMRVKRQAQMNPYGFCVKMAEAFVKEGGVIHEKTRAVNVSKGAAPHTVTLSNGAEVSASKAVIVATHLPILDRSAHWASTSPSASYGIAFPVNQKNEFHPITEMHINSGASGPAATKSFRVAGGGKYMVVVGSSHAMGEESEILDMDPYDNLESFAKKYLNVDTDSEPVGKWFAFDYAPSDDLGPYIGYLHLGTKSLFTATGFNKWGLSFGAGASEYVCQLIEKGPDDKSESPYDIFDARRFDVKHSKAWCFGLNVARHFIGDRIADRFGEHKHVDELPPGQGGLYKYENVTRACYRDQSGKLTVTDLSCQHLKCHVRYNRHTRSLCCPCHGSHYNMKGEVLDAPTVKNLRTILCDIEDAIPCASGIELDIEREEETDQ</sequence>
<dbReference type="GO" id="GO:0005737">
    <property type="term" value="C:cytoplasm"/>
    <property type="evidence" value="ECO:0007669"/>
    <property type="project" value="TreeGrafter"/>
</dbReference>
<evidence type="ECO:0000256" key="3">
    <source>
        <dbReference type="ARBA" id="ARBA00023004"/>
    </source>
</evidence>
<evidence type="ECO:0000256" key="1">
    <source>
        <dbReference type="ARBA" id="ARBA00022714"/>
    </source>
</evidence>
<dbReference type="InterPro" id="IPR017941">
    <property type="entry name" value="Rieske_2Fe-2S"/>
</dbReference>
<dbReference type="PROSITE" id="PS51296">
    <property type="entry name" value="RIESKE"/>
    <property type="match status" value="1"/>
</dbReference>
<feature type="domain" description="Rieske" evidence="5">
    <location>
        <begin position="448"/>
        <end position="542"/>
    </location>
</feature>
<dbReference type="Gene3D" id="3.50.50.60">
    <property type="entry name" value="FAD/NAD(P)-binding domain"/>
    <property type="match status" value="1"/>
</dbReference>